<keyword evidence="3" id="KW-1185">Reference proteome</keyword>
<comment type="caution">
    <text evidence="2">The sequence shown here is derived from an EMBL/GenBank/DDBJ whole genome shotgun (WGS) entry which is preliminary data.</text>
</comment>
<gene>
    <name evidence="2" type="ORF">GCM10020221_13450</name>
</gene>
<evidence type="ECO:0000313" key="2">
    <source>
        <dbReference type="EMBL" id="GAA2918492.1"/>
    </source>
</evidence>
<proteinExistence type="predicted"/>
<evidence type="ECO:0000256" key="1">
    <source>
        <dbReference type="SAM" id="MobiDB-lite"/>
    </source>
</evidence>
<dbReference type="Proteomes" id="UP001501102">
    <property type="component" value="Unassembled WGS sequence"/>
</dbReference>
<feature type="region of interest" description="Disordered" evidence="1">
    <location>
        <begin position="1"/>
        <end position="80"/>
    </location>
</feature>
<reference evidence="3" key="1">
    <citation type="journal article" date="2019" name="Int. J. Syst. Evol. Microbiol.">
        <title>The Global Catalogue of Microorganisms (GCM) 10K type strain sequencing project: providing services to taxonomists for standard genome sequencing and annotation.</title>
        <authorList>
            <consortium name="The Broad Institute Genomics Platform"/>
            <consortium name="The Broad Institute Genome Sequencing Center for Infectious Disease"/>
            <person name="Wu L."/>
            <person name="Ma J."/>
        </authorList>
    </citation>
    <scope>NUCLEOTIDE SEQUENCE [LARGE SCALE GENOMIC DNA]</scope>
    <source>
        <strain evidence="3">JCM 4087</strain>
    </source>
</reference>
<evidence type="ECO:0000313" key="3">
    <source>
        <dbReference type="Proteomes" id="UP001501102"/>
    </source>
</evidence>
<accession>A0ABP6J2N8</accession>
<protein>
    <submittedName>
        <fullName evidence="2">Uncharacterized protein</fullName>
    </submittedName>
</protein>
<feature type="compositionally biased region" description="Basic and acidic residues" evidence="1">
    <location>
        <begin position="1"/>
        <end position="22"/>
    </location>
</feature>
<sequence>MARRRSGEGAPHDDVERHHDEPAAQALHRPGRHEHPHLLREPASTRPAPKVAMPVKSGPSGPDRSAHCPATDMENRLAVK</sequence>
<organism evidence="2 3">
    <name type="scientific">Streptomyces thioluteus</name>
    <dbReference type="NCBI Taxonomy" id="66431"/>
    <lineage>
        <taxon>Bacteria</taxon>
        <taxon>Bacillati</taxon>
        <taxon>Actinomycetota</taxon>
        <taxon>Actinomycetes</taxon>
        <taxon>Kitasatosporales</taxon>
        <taxon>Streptomycetaceae</taxon>
        <taxon>Streptomyces</taxon>
    </lineage>
</organism>
<name>A0ABP6J2N8_STRTU</name>
<dbReference type="EMBL" id="BAAAXZ010000049">
    <property type="protein sequence ID" value="GAA2918492.1"/>
    <property type="molecule type" value="Genomic_DNA"/>
</dbReference>